<keyword evidence="2" id="KW-0812">Transmembrane</keyword>
<proteinExistence type="predicted"/>
<sequence>MRIIRTLALSGAAAAAMLASPALMSSAAAAGDEHGAVRVVDQEATRATGAPVNLPSGRTIRVSGLDTVGYRAEGAHHDAVVQLAEGGEQGGGAGAAPQQQNQDPFPAGPNTPSQQQIRTQASGGSISIATAVGLGLLIVVIYAGRNGKIKWGWAVMCIALGVYLTPTVVGPLVTQLGGSLGQSLGNVWGGL</sequence>
<feature type="transmembrane region" description="Helical" evidence="2">
    <location>
        <begin position="124"/>
        <end position="144"/>
    </location>
</feature>
<feature type="compositionally biased region" description="Polar residues" evidence="1">
    <location>
        <begin position="110"/>
        <end position="120"/>
    </location>
</feature>
<feature type="transmembrane region" description="Helical" evidence="2">
    <location>
        <begin position="151"/>
        <end position="173"/>
    </location>
</feature>
<evidence type="ECO:0000313" key="5">
    <source>
        <dbReference type="Proteomes" id="UP000236520"/>
    </source>
</evidence>
<evidence type="ECO:0008006" key="6">
    <source>
        <dbReference type="Google" id="ProtNLM"/>
    </source>
</evidence>
<organism evidence="4 5">
    <name type="scientific">Streptomyces malaysiensis</name>
    <dbReference type="NCBI Taxonomy" id="92644"/>
    <lineage>
        <taxon>Bacteria</taxon>
        <taxon>Bacillati</taxon>
        <taxon>Actinomycetota</taxon>
        <taxon>Actinomycetes</taxon>
        <taxon>Kitasatosporales</taxon>
        <taxon>Streptomycetaceae</taxon>
        <taxon>Streptomyces</taxon>
        <taxon>Streptomyces violaceusniger group</taxon>
    </lineage>
</organism>
<evidence type="ECO:0000256" key="3">
    <source>
        <dbReference type="SAM" id="SignalP"/>
    </source>
</evidence>
<keyword evidence="3" id="KW-0732">Signal</keyword>
<dbReference type="EMBL" id="LJIW01000001">
    <property type="protein sequence ID" value="PNG97033.1"/>
    <property type="molecule type" value="Genomic_DNA"/>
</dbReference>
<name>A0A2J7Z9S7_STRMQ</name>
<accession>A0A2J7Z9S7</accession>
<keyword evidence="5" id="KW-1185">Reference proteome</keyword>
<keyword evidence="2" id="KW-0472">Membrane</keyword>
<dbReference type="RefSeq" id="WP_102934478.1">
    <property type="nucleotide sequence ID" value="NZ_LJIW01000001.1"/>
</dbReference>
<gene>
    <name evidence="4" type="ORF">SMF913_13058</name>
</gene>
<reference evidence="4 5" key="1">
    <citation type="submission" date="2015-09" db="EMBL/GenBank/DDBJ databases">
        <title>Genome sequence, genome mining and natural product profiling of a biocontrol bacterium Streptomyces malaysiensis F913.</title>
        <authorList>
            <person name="Xu Y."/>
            <person name="Wei J."/>
            <person name="Xie J."/>
            <person name="Li T."/>
            <person name="Zhou Z."/>
        </authorList>
    </citation>
    <scope>NUCLEOTIDE SEQUENCE [LARGE SCALE GENOMIC DNA]</scope>
    <source>
        <strain evidence="4 5">F913</strain>
    </source>
</reference>
<feature type="chain" id="PRO_5038928721" description="Integral membrane protein" evidence="3">
    <location>
        <begin position="31"/>
        <end position="191"/>
    </location>
</feature>
<evidence type="ECO:0000256" key="1">
    <source>
        <dbReference type="SAM" id="MobiDB-lite"/>
    </source>
</evidence>
<feature type="signal peptide" evidence="3">
    <location>
        <begin position="1"/>
        <end position="30"/>
    </location>
</feature>
<feature type="region of interest" description="Disordered" evidence="1">
    <location>
        <begin position="87"/>
        <end position="120"/>
    </location>
</feature>
<dbReference type="AlphaFoldDB" id="A0A2J7Z9S7"/>
<comment type="caution">
    <text evidence="4">The sequence shown here is derived from an EMBL/GenBank/DDBJ whole genome shotgun (WGS) entry which is preliminary data.</text>
</comment>
<protein>
    <recommendedName>
        <fullName evidence="6">Integral membrane protein</fullName>
    </recommendedName>
</protein>
<keyword evidence="2" id="KW-1133">Transmembrane helix</keyword>
<evidence type="ECO:0000313" key="4">
    <source>
        <dbReference type="EMBL" id="PNG97033.1"/>
    </source>
</evidence>
<dbReference type="Proteomes" id="UP000236520">
    <property type="component" value="Unassembled WGS sequence"/>
</dbReference>
<evidence type="ECO:0000256" key="2">
    <source>
        <dbReference type="SAM" id="Phobius"/>
    </source>
</evidence>